<dbReference type="InterPro" id="IPR014026">
    <property type="entry name" value="UDP-Glc/GDP-Man_DH_dimer"/>
</dbReference>
<name>A0A9W6RKF1_9ACTN</name>
<protein>
    <submittedName>
        <fullName evidence="6">UDP-N-acetyl-D-mannosaminuronic acid dehydrogenase</fullName>
    </submittedName>
</protein>
<dbReference type="SUPFAM" id="SSF51735">
    <property type="entry name" value="NAD(P)-binding Rossmann-fold domains"/>
    <property type="match status" value="1"/>
</dbReference>
<dbReference type="SMART" id="SM00984">
    <property type="entry name" value="UDPG_MGDP_dh_C"/>
    <property type="match status" value="1"/>
</dbReference>
<dbReference type="Pfam" id="PF00984">
    <property type="entry name" value="UDPG_MGDP_dh"/>
    <property type="match status" value="1"/>
</dbReference>
<dbReference type="InterPro" id="IPR036291">
    <property type="entry name" value="NAD(P)-bd_dom_sf"/>
</dbReference>
<evidence type="ECO:0000256" key="3">
    <source>
        <dbReference type="ARBA" id="ARBA00023027"/>
    </source>
</evidence>
<dbReference type="AlphaFoldDB" id="A0A9W6RKF1"/>
<organism evidence="6 7">
    <name type="scientific">Actinoallomurus iriomotensis</name>
    <dbReference type="NCBI Taxonomy" id="478107"/>
    <lineage>
        <taxon>Bacteria</taxon>
        <taxon>Bacillati</taxon>
        <taxon>Actinomycetota</taxon>
        <taxon>Actinomycetes</taxon>
        <taxon>Streptosporangiales</taxon>
        <taxon>Thermomonosporaceae</taxon>
        <taxon>Actinoallomurus</taxon>
    </lineage>
</organism>
<dbReference type="GO" id="GO:0051287">
    <property type="term" value="F:NAD binding"/>
    <property type="evidence" value="ECO:0007669"/>
    <property type="project" value="InterPro"/>
</dbReference>
<evidence type="ECO:0000256" key="1">
    <source>
        <dbReference type="ARBA" id="ARBA00006601"/>
    </source>
</evidence>
<dbReference type="SUPFAM" id="SSF52413">
    <property type="entry name" value="UDP-glucose/GDP-mannose dehydrogenase C-terminal domain"/>
    <property type="match status" value="1"/>
</dbReference>
<evidence type="ECO:0000259" key="5">
    <source>
        <dbReference type="SMART" id="SM00984"/>
    </source>
</evidence>
<dbReference type="PIRSF" id="PIRSF500136">
    <property type="entry name" value="UDP_ManNAc_DH"/>
    <property type="match status" value="1"/>
</dbReference>
<feature type="domain" description="UDP-glucose/GDP-mannose dehydrogenase C-terminal" evidence="5">
    <location>
        <begin position="329"/>
        <end position="431"/>
    </location>
</feature>
<dbReference type="GO" id="GO:0000271">
    <property type="term" value="P:polysaccharide biosynthetic process"/>
    <property type="evidence" value="ECO:0007669"/>
    <property type="project" value="InterPro"/>
</dbReference>
<proteinExistence type="inferred from homology"/>
<dbReference type="Proteomes" id="UP001165135">
    <property type="component" value="Unassembled WGS sequence"/>
</dbReference>
<keyword evidence="2" id="KW-0560">Oxidoreductase</keyword>
<dbReference type="PANTHER" id="PTHR43491">
    <property type="entry name" value="UDP-N-ACETYL-D-MANNOSAMINE DEHYDROGENASE"/>
    <property type="match status" value="1"/>
</dbReference>
<evidence type="ECO:0000313" key="6">
    <source>
        <dbReference type="EMBL" id="GLY75505.1"/>
    </source>
</evidence>
<comment type="caution">
    <text evidence="6">The sequence shown here is derived from an EMBL/GenBank/DDBJ whole genome shotgun (WGS) entry which is preliminary data.</text>
</comment>
<dbReference type="RefSeq" id="WP_285622627.1">
    <property type="nucleotide sequence ID" value="NZ_BSTJ01000004.1"/>
</dbReference>
<dbReference type="InterPro" id="IPR036220">
    <property type="entry name" value="UDP-Glc/GDP-Man_DH_C_sf"/>
</dbReference>
<evidence type="ECO:0000256" key="2">
    <source>
        <dbReference type="ARBA" id="ARBA00023002"/>
    </source>
</evidence>
<dbReference type="Pfam" id="PF03721">
    <property type="entry name" value="UDPG_MGDP_dh_N"/>
    <property type="match status" value="1"/>
</dbReference>
<dbReference type="GO" id="GO:0016628">
    <property type="term" value="F:oxidoreductase activity, acting on the CH-CH group of donors, NAD or NADP as acceptor"/>
    <property type="evidence" value="ECO:0007669"/>
    <property type="project" value="InterPro"/>
</dbReference>
<dbReference type="EMBL" id="BSTJ01000004">
    <property type="protein sequence ID" value="GLY75505.1"/>
    <property type="molecule type" value="Genomic_DNA"/>
</dbReference>
<dbReference type="Pfam" id="PF03720">
    <property type="entry name" value="UDPG_MGDP_dh_C"/>
    <property type="match status" value="1"/>
</dbReference>
<accession>A0A9W6RKF1</accession>
<dbReference type="PIRSF" id="PIRSF000124">
    <property type="entry name" value="UDPglc_GDPman_dh"/>
    <property type="match status" value="1"/>
</dbReference>
<evidence type="ECO:0000256" key="4">
    <source>
        <dbReference type="PIRNR" id="PIRNR000124"/>
    </source>
</evidence>
<dbReference type="InterPro" id="IPR017476">
    <property type="entry name" value="UDP-Glc/GDP-Man"/>
</dbReference>
<dbReference type="InterPro" id="IPR028359">
    <property type="entry name" value="UDP_ManNAc/GlcNAc_DH"/>
</dbReference>
<gene>
    <name evidence="6" type="ORF">Airi01_037720</name>
</gene>
<sequence length="449" mass="47218">MRFLPEGTSLSVAVVGFGYVGSCLGATLAGGDITVLGVDSDRGMVEEMNAGRCRFGEPGLAGLLAGALESGALQVTADYELIAKTDVIVVTVGTPIDDAGSALTGQLEAACRELAPRLRPGQLVILKSTVPPGTMRRLVLPLLEAGGLRQGTDFGLAFCPERLAEGAALDQLRRLPIVVGGVDPDSTSAAAAFWQRALGVRTIGFDAPEVAEFVKLADNWWIDLNIAMANELAKVCAAYDTDVLDVITAANSLPKGDSFVNILRPSIGVGGSCLTKDPWMVWHAARDHGVALRTVEAARAVNDGMPGYTFDVVTRGLAALGRPGPARVAVLGVSFKSDTGDMRRTPVKPVIGALRAAGHDVTVYDPLVPRSDAEAVLGVPAARTPREAAEGAACVAVLAGHREFQELDFGDLRSVVEMPCLILDGRAYYSREKIDELGRLGFVYRGIGR</sequence>
<dbReference type="GO" id="GO:0016616">
    <property type="term" value="F:oxidoreductase activity, acting on the CH-OH group of donors, NAD or NADP as acceptor"/>
    <property type="evidence" value="ECO:0007669"/>
    <property type="project" value="InterPro"/>
</dbReference>
<reference evidence="6" key="1">
    <citation type="submission" date="2023-03" db="EMBL/GenBank/DDBJ databases">
        <title>Actinoallomurus iriomotensis NBRC 103681.</title>
        <authorList>
            <person name="Ichikawa N."/>
            <person name="Sato H."/>
            <person name="Tonouchi N."/>
        </authorList>
    </citation>
    <scope>NUCLEOTIDE SEQUENCE</scope>
    <source>
        <strain evidence="6">NBRC 103681</strain>
    </source>
</reference>
<dbReference type="NCBIfam" id="TIGR03026">
    <property type="entry name" value="NDP-sugDHase"/>
    <property type="match status" value="1"/>
</dbReference>
<dbReference type="InterPro" id="IPR008927">
    <property type="entry name" value="6-PGluconate_DH-like_C_sf"/>
</dbReference>
<dbReference type="Gene3D" id="3.40.50.720">
    <property type="entry name" value="NAD(P)-binding Rossmann-like Domain"/>
    <property type="match status" value="2"/>
</dbReference>
<keyword evidence="3" id="KW-0520">NAD</keyword>
<dbReference type="InterPro" id="IPR014027">
    <property type="entry name" value="UDP-Glc/GDP-Man_DH_C"/>
</dbReference>
<dbReference type="SUPFAM" id="SSF48179">
    <property type="entry name" value="6-phosphogluconate dehydrogenase C-terminal domain-like"/>
    <property type="match status" value="1"/>
</dbReference>
<dbReference type="InterPro" id="IPR001732">
    <property type="entry name" value="UDP-Glc/GDP-Man_DH_N"/>
</dbReference>
<evidence type="ECO:0000313" key="7">
    <source>
        <dbReference type="Proteomes" id="UP001165135"/>
    </source>
</evidence>
<dbReference type="PANTHER" id="PTHR43491:SF2">
    <property type="entry name" value="UDP-N-ACETYL-D-MANNOSAMINE DEHYDROGENASE"/>
    <property type="match status" value="1"/>
</dbReference>
<comment type="similarity">
    <text evidence="1 4">Belongs to the UDP-glucose/GDP-mannose dehydrogenase family.</text>
</comment>